<keyword evidence="1 2" id="KW-0238">DNA-binding</keyword>
<reference evidence="4 5" key="1">
    <citation type="submission" date="2018-02" db="EMBL/GenBank/DDBJ databases">
        <title>novel marine gammaproteobacteria from coastal saline agro ecosystem.</title>
        <authorList>
            <person name="Krishnan R."/>
            <person name="Ramesh Kumar N."/>
        </authorList>
    </citation>
    <scope>NUCLEOTIDE SEQUENCE [LARGE SCALE GENOMIC DNA]</scope>
    <source>
        <strain evidence="4 5">228</strain>
    </source>
</reference>
<dbReference type="InterPro" id="IPR009057">
    <property type="entry name" value="Homeodomain-like_sf"/>
</dbReference>
<dbReference type="Pfam" id="PF00440">
    <property type="entry name" value="TetR_N"/>
    <property type="match status" value="1"/>
</dbReference>
<dbReference type="InterPro" id="IPR036271">
    <property type="entry name" value="Tet_transcr_reg_TetR-rel_C_sf"/>
</dbReference>
<dbReference type="InterPro" id="IPR001647">
    <property type="entry name" value="HTH_TetR"/>
</dbReference>
<dbReference type="Proteomes" id="UP000238196">
    <property type="component" value="Unassembled WGS sequence"/>
</dbReference>
<proteinExistence type="predicted"/>
<protein>
    <submittedName>
        <fullName evidence="4">TetR family transcriptional regulator</fullName>
    </submittedName>
</protein>
<dbReference type="Gene3D" id="1.10.10.60">
    <property type="entry name" value="Homeodomain-like"/>
    <property type="match status" value="1"/>
</dbReference>
<accession>A0A2S5KVV0</accession>
<evidence type="ECO:0000256" key="1">
    <source>
        <dbReference type="ARBA" id="ARBA00023125"/>
    </source>
</evidence>
<gene>
    <name evidence="4" type="ORF">C4K68_02855</name>
</gene>
<dbReference type="Pfam" id="PF17938">
    <property type="entry name" value="TetR_C_29"/>
    <property type="match status" value="1"/>
</dbReference>
<evidence type="ECO:0000259" key="3">
    <source>
        <dbReference type="PROSITE" id="PS50977"/>
    </source>
</evidence>
<dbReference type="PRINTS" id="PR00455">
    <property type="entry name" value="HTHTETR"/>
</dbReference>
<dbReference type="SUPFAM" id="SSF48498">
    <property type="entry name" value="Tetracyclin repressor-like, C-terminal domain"/>
    <property type="match status" value="1"/>
</dbReference>
<dbReference type="PROSITE" id="PS50977">
    <property type="entry name" value="HTH_TETR_2"/>
    <property type="match status" value="1"/>
</dbReference>
<dbReference type="AlphaFoldDB" id="A0A2S5KVV0"/>
<dbReference type="InterPro" id="IPR050109">
    <property type="entry name" value="HTH-type_TetR-like_transc_reg"/>
</dbReference>
<dbReference type="InterPro" id="IPR041474">
    <property type="entry name" value="NicS_C"/>
</dbReference>
<evidence type="ECO:0000313" key="4">
    <source>
        <dbReference type="EMBL" id="PPC78900.1"/>
    </source>
</evidence>
<dbReference type="Gene3D" id="1.10.357.10">
    <property type="entry name" value="Tetracycline Repressor, domain 2"/>
    <property type="match status" value="1"/>
</dbReference>
<dbReference type="GO" id="GO:0003677">
    <property type="term" value="F:DNA binding"/>
    <property type="evidence" value="ECO:0007669"/>
    <property type="project" value="UniProtKB-UniRule"/>
</dbReference>
<feature type="domain" description="HTH tetR-type" evidence="3">
    <location>
        <begin position="16"/>
        <end position="76"/>
    </location>
</feature>
<dbReference type="PANTHER" id="PTHR30328:SF54">
    <property type="entry name" value="HTH-TYPE TRANSCRIPTIONAL REPRESSOR SCO4008"/>
    <property type="match status" value="1"/>
</dbReference>
<evidence type="ECO:0000313" key="5">
    <source>
        <dbReference type="Proteomes" id="UP000238196"/>
    </source>
</evidence>
<dbReference type="PANTHER" id="PTHR30328">
    <property type="entry name" value="TRANSCRIPTIONAL REPRESSOR"/>
    <property type="match status" value="1"/>
</dbReference>
<dbReference type="OrthoDB" id="9790413at2"/>
<dbReference type="SUPFAM" id="SSF46689">
    <property type="entry name" value="Homeodomain-like"/>
    <property type="match status" value="1"/>
</dbReference>
<comment type="caution">
    <text evidence="4">The sequence shown here is derived from an EMBL/GenBank/DDBJ whole genome shotgun (WGS) entry which is preliminary data.</text>
</comment>
<feature type="DNA-binding region" description="H-T-H motif" evidence="2">
    <location>
        <begin position="39"/>
        <end position="58"/>
    </location>
</feature>
<name>A0A2S5KVV0_9PROT</name>
<organism evidence="4 5">
    <name type="scientific">Proteobacteria bacterium 228</name>
    <dbReference type="NCBI Taxonomy" id="2083153"/>
    <lineage>
        <taxon>Bacteria</taxon>
        <taxon>Pseudomonadati</taxon>
        <taxon>Pseudomonadota</taxon>
    </lineage>
</organism>
<sequence length="216" mass="24729">MTTSDLPLGKRAQQAKDTRDKILKAAVRIFAKNGYSGGRIESISKAAASNDRMIYYYFGSKEKLFIEVLEHIYLQFNQAERKLKLDLADPAEALQRIVEFTWNYYLKHPEFVLILSTENLHRGKHSKKSANIKTISSSILANLAPVLEAGQQRGLFRKDASARNLYLTISSLTYFYNSNQYTLSVFMDEDFASSTFQQEWLAHIKDVVMRSVLITL</sequence>
<evidence type="ECO:0000256" key="2">
    <source>
        <dbReference type="PROSITE-ProRule" id="PRU00335"/>
    </source>
</evidence>
<dbReference type="EMBL" id="PRLP01000009">
    <property type="protein sequence ID" value="PPC78900.1"/>
    <property type="molecule type" value="Genomic_DNA"/>
</dbReference>